<evidence type="ECO:0008006" key="6">
    <source>
        <dbReference type="Google" id="ProtNLM"/>
    </source>
</evidence>
<dbReference type="Pfam" id="PF20446">
    <property type="entry name" value="ABC_N"/>
    <property type="match status" value="1"/>
</dbReference>
<dbReference type="Pfam" id="PF09818">
    <property type="entry name" value="ABC_ATPase"/>
    <property type="match status" value="1"/>
</dbReference>
<dbReference type="InterPro" id="IPR049069">
    <property type="entry name" value="MRB1590-like_C"/>
</dbReference>
<evidence type="ECO:0000259" key="1">
    <source>
        <dbReference type="Pfam" id="PF09818"/>
    </source>
</evidence>
<dbReference type="AlphaFoldDB" id="A0A9P1KLV3"/>
<name>A0A9P1KLV3_9CYAN</name>
<dbReference type="Pfam" id="PF21117">
    <property type="entry name" value="MRB1590_C"/>
    <property type="match status" value="1"/>
</dbReference>
<dbReference type="InterPro" id="IPR019195">
    <property type="entry name" value="ABC_ATPase_put"/>
</dbReference>
<evidence type="ECO:0000313" key="4">
    <source>
        <dbReference type="EMBL" id="CDM98237.1"/>
    </source>
</evidence>
<feature type="domain" description="MRB1590-like C-terminal" evidence="3">
    <location>
        <begin position="502"/>
        <end position="601"/>
    </location>
</feature>
<feature type="domain" description="ATPase of the ABC class N-terminal" evidence="2">
    <location>
        <begin position="6"/>
        <end position="190"/>
    </location>
</feature>
<keyword evidence="5" id="KW-1185">Reference proteome</keyword>
<protein>
    <recommendedName>
        <fullName evidence="6">ATPase</fullName>
    </recommendedName>
</protein>
<gene>
    <name evidence="4" type="ORF">ARTHRO_60838</name>
</gene>
<dbReference type="EMBL" id="FO818640">
    <property type="protein sequence ID" value="CDM98237.1"/>
    <property type="molecule type" value="Genomic_DNA"/>
</dbReference>
<reference evidence="4 5" key="1">
    <citation type="submission" date="2014-02" db="EMBL/GenBank/DDBJ databases">
        <authorList>
            <person name="Genoscope - CEA"/>
        </authorList>
    </citation>
    <scope>NUCLEOTIDE SEQUENCE [LARGE SCALE GENOMIC DNA]</scope>
    <source>
        <strain evidence="4 5">PCC 8005</strain>
    </source>
</reference>
<organism evidence="4 5">
    <name type="scientific">Limnospira indica PCC 8005</name>
    <dbReference type="NCBI Taxonomy" id="376219"/>
    <lineage>
        <taxon>Bacteria</taxon>
        <taxon>Bacillati</taxon>
        <taxon>Cyanobacteriota</taxon>
        <taxon>Cyanophyceae</taxon>
        <taxon>Oscillatoriophycideae</taxon>
        <taxon>Oscillatoriales</taxon>
        <taxon>Sirenicapillariaceae</taxon>
        <taxon>Limnospira</taxon>
    </lineage>
</organism>
<dbReference type="RefSeq" id="WP_008056066.1">
    <property type="nucleotide sequence ID" value="NZ_FO818640.1"/>
</dbReference>
<dbReference type="InterPro" id="IPR046834">
    <property type="entry name" value="ABC_ATPase_C"/>
</dbReference>
<proteinExistence type="predicted"/>
<dbReference type="PANTHER" id="PTHR38149">
    <property type="entry name" value="ATPASE"/>
    <property type="match status" value="1"/>
</dbReference>
<feature type="domain" description="ATPase of the ABC class C-terminal" evidence="1">
    <location>
        <begin position="195"/>
        <end position="485"/>
    </location>
</feature>
<dbReference type="InterPro" id="IPR046833">
    <property type="entry name" value="ABC_N"/>
</dbReference>
<sequence length="606" mass="66544">MNNKQYLHQKLLDLDNRGYKAYKDISGEYEFPDFTLIIDYVQGDPFASPSKFRVQIPPAIANFPPQLYKNPIREVALRDYLTRQFDRAAYEISSRRGTGKSGMIAITRVGQEVLARTSAYLVEVANRTPKTIGGNPALQRGKPIAAASEKGIEIRFFVGLPARGRNILGRQAVAMLCEDIPAIVDRALKYENLDQAACQRHVETVEDTESLRQQLGDHSLVAFIANDAILPRQSGVNDGPLSRENAIAFQSPGSLEVELNRPNAGPIRGLGIPRGITLIVGGGYHGKSTLLKAIERGVYNHIPDDGREFVVTDAAAVKVRAEDGRSVAGVDISPFINQLPQGRSTTDFSTENASGSTSQAANIMEALEALILGEKRTPPVLLVDEDTAATNFMIRDRRMQALIAKEQEPITPFIDKVKQLYDDYGVSTILVMGGSGDYFDVADTVIAMDNFQPVELTEKAKAIAAEYTTGRTSEGGQKFGNIKPRVPLAESLDPSRGKRDVRVKVRDVDEVSFGSEDVDLSAVEQLVSKDQLKAIAEAMVYAKNRYIDGVKTLPEILDQVMADLDEKGLDIISPFPQGDLAMFRRFELAAAINRLRSLEVKSDELS</sequence>
<dbReference type="Proteomes" id="UP000032946">
    <property type="component" value="Chromosome"/>
</dbReference>
<evidence type="ECO:0000313" key="5">
    <source>
        <dbReference type="Proteomes" id="UP000032946"/>
    </source>
</evidence>
<dbReference type="PANTHER" id="PTHR38149:SF1">
    <property type="entry name" value="ATPASE"/>
    <property type="match status" value="1"/>
</dbReference>
<accession>A0A9P1KLV3</accession>
<evidence type="ECO:0000259" key="2">
    <source>
        <dbReference type="Pfam" id="PF20446"/>
    </source>
</evidence>
<evidence type="ECO:0000259" key="3">
    <source>
        <dbReference type="Pfam" id="PF21117"/>
    </source>
</evidence>
<dbReference type="InterPro" id="IPR027417">
    <property type="entry name" value="P-loop_NTPase"/>
</dbReference>
<dbReference type="SUPFAM" id="SSF52540">
    <property type="entry name" value="P-loop containing nucleoside triphosphate hydrolases"/>
    <property type="match status" value="1"/>
</dbReference>